<protein>
    <submittedName>
        <fullName evidence="1">Putative ribonuclease P protein component</fullName>
    </submittedName>
</protein>
<gene>
    <name evidence="1" type="ORF">MCC93_20380</name>
</gene>
<sequence length="50" mass="5915">MIFLLCRLDFFQYRLSGPVSAKPETNRSKRNNACKTVFRRPFKTQIHQAV</sequence>
<reference evidence="1 2" key="1">
    <citation type="submission" date="2014-12" db="EMBL/GenBank/DDBJ databases">
        <title>Genome sequence of Morococcus cerebrosus.</title>
        <authorList>
            <person name="Shin S.-K."/>
            <person name="Yi H."/>
        </authorList>
    </citation>
    <scope>NUCLEOTIDE SEQUENCE [LARGE SCALE GENOMIC DNA]</scope>
    <source>
        <strain evidence="1 2">CIP 81.93</strain>
    </source>
</reference>
<evidence type="ECO:0000313" key="1">
    <source>
        <dbReference type="EMBL" id="KIC06525.1"/>
    </source>
</evidence>
<dbReference type="AlphaFoldDB" id="A0A0C1GJ03"/>
<accession>A0A0C1GJ03</accession>
<name>A0A0C1GJ03_9NEIS</name>
<proteinExistence type="predicted"/>
<organism evidence="1 2">
    <name type="scientific">Morococcus cerebrosus</name>
    <dbReference type="NCBI Taxonomy" id="1056807"/>
    <lineage>
        <taxon>Bacteria</taxon>
        <taxon>Pseudomonadati</taxon>
        <taxon>Pseudomonadota</taxon>
        <taxon>Betaproteobacteria</taxon>
        <taxon>Neisseriales</taxon>
        <taxon>Neisseriaceae</taxon>
        <taxon>Morococcus</taxon>
    </lineage>
</organism>
<comment type="caution">
    <text evidence="1">The sequence shown here is derived from an EMBL/GenBank/DDBJ whole genome shotgun (WGS) entry which is preliminary data.</text>
</comment>
<dbReference type="Proteomes" id="UP000031390">
    <property type="component" value="Unassembled WGS sequence"/>
</dbReference>
<dbReference type="EMBL" id="JUFZ01000099">
    <property type="protein sequence ID" value="KIC06525.1"/>
    <property type="molecule type" value="Genomic_DNA"/>
</dbReference>
<evidence type="ECO:0000313" key="2">
    <source>
        <dbReference type="Proteomes" id="UP000031390"/>
    </source>
</evidence>